<gene>
    <name evidence="9" type="primary">HlVg-3</name>
</gene>
<dbReference type="Pfam" id="PF01347">
    <property type="entry name" value="Vitellogenin_N"/>
    <property type="match status" value="1"/>
</dbReference>
<proteinExistence type="evidence at transcript level"/>
<keyword evidence="2" id="KW-0758">Storage protein</keyword>
<organism evidence="9">
    <name type="scientific">Haemaphysalis longicornis</name>
    <name type="common">Bush tick</name>
    <dbReference type="NCBI Taxonomy" id="44386"/>
    <lineage>
        <taxon>Eukaryota</taxon>
        <taxon>Metazoa</taxon>
        <taxon>Ecdysozoa</taxon>
        <taxon>Arthropoda</taxon>
        <taxon>Chelicerata</taxon>
        <taxon>Arachnida</taxon>
        <taxon>Acari</taxon>
        <taxon>Parasitiformes</taxon>
        <taxon>Ixodida</taxon>
        <taxon>Ixodoidea</taxon>
        <taxon>Ixodidae</taxon>
        <taxon>Haemaphysalinae</taxon>
        <taxon>Haemaphysalis</taxon>
    </lineage>
</organism>
<evidence type="ECO:0000256" key="4">
    <source>
        <dbReference type="ARBA" id="ARBA00023180"/>
    </source>
</evidence>
<comment type="caution">
    <text evidence="5">Lacks conserved residue(s) required for the propagation of feature annotation.</text>
</comment>
<evidence type="ECO:0000256" key="6">
    <source>
        <dbReference type="SAM" id="SignalP"/>
    </source>
</evidence>
<dbReference type="SMR" id="E1CAY0"/>
<dbReference type="SMART" id="SM00216">
    <property type="entry name" value="VWD"/>
    <property type="match status" value="1"/>
</dbReference>
<accession>E1CAY0</accession>
<evidence type="ECO:0000256" key="5">
    <source>
        <dbReference type="PROSITE-ProRule" id="PRU00557"/>
    </source>
</evidence>
<protein>
    <submittedName>
        <fullName evidence="9">Vitellogenin-3</fullName>
    </submittedName>
</protein>
<dbReference type="InterPro" id="IPR050733">
    <property type="entry name" value="Vitellogenin/Apolipophorin"/>
</dbReference>
<dbReference type="Gene3D" id="1.25.10.20">
    <property type="entry name" value="Vitellinogen, superhelical"/>
    <property type="match status" value="1"/>
</dbReference>
<dbReference type="SMART" id="SM00638">
    <property type="entry name" value="LPD_N"/>
    <property type="match status" value="1"/>
</dbReference>
<evidence type="ECO:0000313" key="9">
    <source>
        <dbReference type="EMBL" id="BAJ21515.1"/>
    </source>
</evidence>
<dbReference type="Pfam" id="PF09172">
    <property type="entry name" value="Vit_open_b-sht"/>
    <property type="match status" value="1"/>
</dbReference>
<reference evidence="9" key="1">
    <citation type="journal article" date="2010" name="J. Insect Physiol.">
        <title>Multiple vitellogenins from the Haemaphysalis longicornis tick are crucial for ovarian development.</title>
        <authorList>
            <person name="Boldbaatar D."/>
            <person name="Umemiya-Shirafuji R."/>
            <person name="Liao M."/>
            <person name="Tanaka T."/>
            <person name="Xuan X."/>
            <person name="Fujisaki K."/>
        </authorList>
    </citation>
    <scope>NUCLEOTIDE SEQUENCE</scope>
</reference>
<dbReference type="InterPro" id="IPR001747">
    <property type="entry name" value="Vitellogenin_N"/>
</dbReference>
<name>E1CAY0_HAELO</name>
<feature type="disulfide bond" evidence="5">
    <location>
        <begin position="204"/>
        <end position="207"/>
    </location>
</feature>
<dbReference type="OrthoDB" id="6507640at2759"/>
<evidence type="ECO:0000256" key="2">
    <source>
        <dbReference type="ARBA" id="ARBA00022761"/>
    </source>
</evidence>
<dbReference type="SUPFAM" id="SSF48431">
    <property type="entry name" value="Lipovitellin-phosvitin complex, superhelical domain"/>
    <property type="match status" value="1"/>
</dbReference>
<feature type="signal peptide" evidence="6">
    <location>
        <begin position="1"/>
        <end position="19"/>
    </location>
</feature>
<evidence type="ECO:0000259" key="8">
    <source>
        <dbReference type="PROSITE" id="PS51233"/>
    </source>
</evidence>
<feature type="chain" id="PRO_5003144725" evidence="6">
    <location>
        <begin position="20"/>
        <end position="1463"/>
    </location>
</feature>
<evidence type="ECO:0000259" key="7">
    <source>
        <dbReference type="PROSITE" id="PS51211"/>
    </source>
</evidence>
<dbReference type="InterPro" id="IPR015816">
    <property type="entry name" value="Vitellinogen_b-sht_N"/>
</dbReference>
<keyword evidence="3 5" id="KW-1015">Disulfide bond</keyword>
<evidence type="ECO:0000256" key="3">
    <source>
        <dbReference type="ARBA" id="ARBA00023157"/>
    </source>
</evidence>
<dbReference type="PROSITE" id="PS51211">
    <property type="entry name" value="VITELLOGENIN"/>
    <property type="match status" value="1"/>
</dbReference>
<dbReference type="PANTHER" id="PTHR23345">
    <property type="entry name" value="VITELLOGENIN-RELATED"/>
    <property type="match status" value="1"/>
</dbReference>
<dbReference type="InterPro" id="IPR015819">
    <property type="entry name" value="Lipid_transp_b-sht_shell"/>
</dbReference>
<dbReference type="SUPFAM" id="SSF56968">
    <property type="entry name" value="Lipovitellin-phosvitin complex, beta-sheet shell regions"/>
    <property type="match status" value="2"/>
</dbReference>
<dbReference type="InterPro" id="IPR015255">
    <property type="entry name" value="Vitellinogen_open_b-sht"/>
</dbReference>
<dbReference type="PANTHER" id="PTHR23345:SF15">
    <property type="entry name" value="VITELLOGENIN 1-RELATED"/>
    <property type="match status" value="1"/>
</dbReference>
<keyword evidence="4" id="KW-0325">Glycoprotein</keyword>
<dbReference type="VEuPathDB" id="VectorBase:HLOH_054045"/>
<dbReference type="InterPro" id="IPR011030">
    <property type="entry name" value="Lipovitellin_superhlx_dom"/>
</dbReference>
<dbReference type="GO" id="GO:0045735">
    <property type="term" value="F:nutrient reservoir activity"/>
    <property type="evidence" value="ECO:0007669"/>
    <property type="project" value="UniProtKB-KW"/>
</dbReference>
<dbReference type="Pfam" id="PF00094">
    <property type="entry name" value="VWD"/>
    <property type="match status" value="1"/>
</dbReference>
<dbReference type="VEuPathDB" id="VectorBase:HLOH_049197"/>
<feature type="domain" description="Vitellogenin" evidence="7">
    <location>
        <begin position="20"/>
        <end position="697"/>
    </location>
</feature>
<keyword evidence="1 6" id="KW-0732">Signal</keyword>
<feature type="domain" description="VWFD" evidence="8">
    <location>
        <begin position="1280"/>
        <end position="1459"/>
    </location>
</feature>
<dbReference type="InterPro" id="IPR001846">
    <property type="entry name" value="VWF_type-D"/>
</dbReference>
<dbReference type="Gene3D" id="2.30.230.10">
    <property type="entry name" value="Lipovitellin, beta-sheet shell regions, chain A"/>
    <property type="match status" value="1"/>
</dbReference>
<evidence type="ECO:0000256" key="1">
    <source>
        <dbReference type="ARBA" id="ARBA00022729"/>
    </source>
</evidence>
<sequence length="1463" mass="165073">MKLVVAVGALLLSAWTVTGFDNGKEYVYSYEGRIQTINPEQPLHSNGFAFRSKLAMQPKGDLTFFKISDLEVDMFHGQTIDLKTHTFNFRPHEELSNQLERPFAGEYKEGKFEHAELGKGEPMWSHNIKRAILSLFQLDLSKRSQINPQGSEFSVAEDGIHGFCETTYVVTEHEDRLEVTKMKNLEKCDNQPFHVTGTLKGRPCVGCKSQRWVPLTMTSEVKYKLKGNRQNYVISCACGTSDQLFAPYGDGKVFNVQINQTATLLETHDSGAEITLPDSDSYRRLAHKFPETDGPVTGQDLHGSNNYVHEFGLTGSTETFIEGLKRLAGIEYSDEDFKNMRDKLPSPSMLFLQLFSNMLTFTYGEISEIYNQHVLNAPNGAKQHIRNAFLDLLAAAGNNPHVAFALQLIKAGQLSTDEADRLLLKLPGNLKEHSVGVVTELASVCHSEFVTANEPLRSTCMLTLSGLVGGAKCKRSTNLLEADSGLCSPHIVELFFNYSVTPADVKGKAEQRVVYYINVAGNLATAGAVRYLQRFVDPQQHQSTRRRAAAFWALTQAAPRNPSLVRSIVLPIYENTSEPLIVRIGAFVNILLSDPDLFVLRHIARSLIDEPADQLVSYVSSFFRGILSSDFPCDRELAEKLRYVVPLWENRVRLSRPADITQSAVYMSSVYTPKFDAGSQTFVSVVRSEDSFLPNAVYISNHAYGAGNVYNVFALAFEGWGLDRLVNAFLGPQPGSTRNLWNVLGRRRFTRDASETNRKHIEQALPIADREYEPLYGRLSFWLFGNSVKLLQFDESLLAGIQSDAPPAAAFLQALGEEVHSKQFRLSEDLIVLVPTELGFPTYFDVKTAEFTYGNRPRLDFDHTEDGKFVVDFKRHYVHESRSYKDAGSRADFDRTGLGTGYDSRQLTSVPLELTLTLDPARRKLSVRRPLSLPIDLFSYHFVPYSFQLPYDRSSIEPPKLPGYPLYGNEELYHFDRTYFNDTLGFGLNFQGHVLKRDLEANLHEFLHEMSFNEQLQYLIINPRWSPRSFRMQALPAHHDATNVVELDLSHHLYKPEDENRETQFALEDAPTEGSQRPYTHAVLFNFAYKGDNSRERKISGELRYSFSKDLLRHKLLFFYDRAPFSASEQNHTKICLEASSKFPKPDPSKLAQVATMHRGKEVQAFMKLYYGSNCHDDSVLFPPPAQGLHEPTRQHDSPDDFLDAIAAHMTNSSGELHVESQVAAFQKTPFADVVVSDGAGNLLRRYHRVPTHTHLLEPRVFAGFGYSNMEEYSSYYIHPYCDVQGNTARTFDGVIVDLPQTDCFKVVARDCSVNRRFIVLAKALPNSEFRKALKVFIHHTEIEVLPEGDHAVVKVDGAPVSVPDDVGYSHVVQGAELFTVQRTFGQYQILSKSYGIDIFFDKKGVFIQVAHFYRGKVCGLCGDYNYDRHHELVGSNLHLFDNTLSFAKSYVVPSSDCTPPTH</sequence>
<dbReference type="EMBL" id="AB359902">
    <property type="protein sequence ID" value="BAJ21515.1"/>
    <property type="molecule type" value="mRNA"/>
</dbReference>
<dbReference type="PROSITE" id="PS51233">
    <property type="entry name" value="VWFD"/>
    <property type="match status" value="1"/>
</dbReference>
<dbReference type="SMART" id="SM01169">
    <property type="entry name" value="DUF1943"/>
    <property type="match status" value="1"/>
</dbReference>
<dbReference type="GO" id="GO:0005319">
    <property type="term" value="F:lipid transporter activity"/>
    <property type="evidence" value="ECO:0007669"/>
    <property type="project" value="InterPro"/>
</dbReference>